<protein>
    <submittedName>
        <fullName evidence="1">Uncharacterized protein</fullName>
    </submittedName>
</protein>
<dbReference type="EMBL" id="FOIE01000003">
    <property type="protein sequence ID" value="SET26033.1"/>
    <property type="molecule type" value="Genomic_DNA"/>
</dbReference>
<dbReference type="Gene3D" id="1.10.8.1060">
    <property type="entry name" value="Corynebacterium glutamicum thioredoxin-dependent arsenate reductase, N-terminal domain"/>
    <property type="match status" value="1"/>
</dbReference>
<evidence type="ECO:0000313" key="1">
    <source>
        <dbReference type="EMBL" id="SET26033.1"/>
    </source>
</evidence>
<dbReference type="Proteomes" id="UP000198507">
    <property type="component" value="Unassembled WGS sequence"/>
</dbReference>
<proteinExistence type="predicted"/>
<reference evidence="2" key="1">
    <citation type="submission" date="2016-10" db="EMBL/GenBank/DDBJ databases">
        <authorList>
            <person name="Varghese N."/>
            <person name="Submissions S."/>
        </authorList>
    </citation>
    <scope>NUCLEOTIDE SEQUENCE [LARGE SCALE GENOMIC DNA]</scope>
    <source>
        <strain evidence="2">DSM 44209</strain>
    </source>
</reference>
<dbReference type="AlphaFoldDB" id="A0A1I0D2N7"/>
<keyword evidence="2" id="KW-1185">Reference proteome</keyword>
<evidence type="ECO:0000313" key="2">
    <source>
        <dbReference type="Proteomes" id="UP000198507"/>
    </source>
</evidence>
<organism evidence="1 2">
    <name type="scientific">Geodermatophilus poikilotrophus</name>
    <dbReference type="NCBI Taxonomy" id="1333667"/>
    <lineage>
        <taxon>Bacteria</taxon>
        <taxon>Bacillati</taxon>
        <taxon>Actinomycetota</taxon>
        <taxon>Actinomycetes</taxon>
        <taxon>Geodermatophilales</taxon>
        <taxon>Geodermatophilaceae</taxon>
        <taxon>Geodermatophilus</taxon>
    </lineage>
</organism>
<dbReference type="NCBIfam" id="NF046112">
    <property type="entry name" value="MSMEG_6209_Nter"/>
    <property type="match status" value="1"/>
</dbReference>
<sequence length="69" mass="8017">MRHADDEVRVLEEVLHRLAARFPGVPAEVVSGIVQTERQRLDDRPIREFMPLLVERASAERLRRRTVDG</sequence>
<gene>
    <name evidence="1" type="ORF">SAMN04488546_1877</name>
</gene>
<accession>A0A1I0D2N7</accession>
<name>A0A1I0D2N7_9ACTN</name>